<evidence type="ECO:0000256" key="2">
    <source>
        <dbReference type="ARBA" id="ARBA00023125"/>
    </source>
</evidence>
<evidence type="ECO:0000256" key="1">
    <source>
        <dbReference type="ARBA" id="ARBA00008857"/>
    </source>
</evidence>
<dbReference type="Proteomes" id="UP000293300">
    <property type="component" value="Unassembled WGS sequence"/>
</dbReference>
<dbReference type="InterPro" id="IPR025269">
    <property type="entry name" value="SAM-like_dom"/>
</dbReference>
<dbReference type="InterPro" id="IPR013762">
    <property type="entry name" value="Integrase-like_cat_sf"/>
</dbReference>
<proteinExistence type="inferred from homology"/>
<protein>
    <submittedName>
        <fullName evidence="5">Site-specific integrase</fullName>
    </submittedName>
</protein>
<dbReference type="InterPro" id="IPR035386">
    <property type="entry name" value="Arm-DNA-bind_5"/>
</dbReference>
<feature type="domain" description="Tyr recombinase" evidence="4">
    <location>
        <begin position="219"/>
        <end position="397"/>
    </location>
</feature>
<dbReference type="InterPro" id="IPR002104">
    <property type="entry name" value="Integrase_catalytic"/>
</dbReference>
<dbReference type="GO" id="GO:0006310">
    <property type="term" value="P:DNA recombination"/>
    <property type="evidence" value="ECO:0007669"/>
    <property type="project" value="UniProtKB-KW"/>
</dbReference>
<dbReference type="InterPro" id="IPR050090">
    <property type="entry name" value="Tyrosine_recombinase_XerCD"/>
</dbReference>
<dbReference type="GO" id="GO:0015074">
    <property type="term" value="P:DNA integration"/>
    <property type="evidence" value="ECO:0007669"/>
    <property type="project" value="InterPro"/>
</dbReference>
<keyword evidence="3" id="KW-0233">DNA recombination</keyword>
<accession>A0A4Q9YVC7</accession>
<dbReference type="InterPro" id="IPR010998">
    <property type="entry name" value="Integrase_recombinase_N"/>
</dbReference>
<dbReference type="SUPFAM" id="SSF56349">
    <property type="entry name" value="DNA breaking-rejoining enzymes"/>
    <property type="match status" value="1"/>
</dbReference>
<dbReference type="Pfam" id="PF17293">
    <property type="entry name" value="Arm-DNA-bind_5"/>
    <property type="match status" value="1"/>
</dbReference>
<evidence type="ECO:0000259" key="4">
    <source>
        <dbReference type="PROSITE" id="PS51898"/>
    </source>
</evidence>
<dbReference type="CDD" id="cd01185">
    <property type="entry name" value="INTN1_C_like"/>
    <property type="match status" value="1"/>
</dbReference>
<evidence type="ECO:0000313" key="6">
    <source>
        <dbReference type="Proteomes" id="UP000293300"/>
    </source>
</evidence>
<dbReference type="PANTHER" id="PTHR30349">
    <property type="entry name" value="PHAGE INTEGRASE-RELATED"/>
    <property type="match status" value="1"/>
</dbReference>
<dbReference type="Pfam" id="PF13102">
    <property type="entry name" value="Phage_int_SAM_5"/>
    <property type="match status" value="1"/>
</dbReference>
<keyword evidence="6" id="KW-1185">Reference proteome</keyword>
<dbReference type="Gene3D" id="1.10.150.130">
    <property type="match status" value="1"/>
</dbReference>
<dbReference type="Pfam" id="PF00589">
    <property type="entry name" value="Phage_integrase"/>
    <property type="match status" value="1"/>
</dbReference>
<evidence type="ECO:0000313" key="5">
    <source>
        <dbReference type="EMBL" id="TBX67494.1"/>
    </source>
</evidence>
<gene>
    <name evidence="5" type="ORF">EZL74_09490</name>
</gene>
<dbReference type="GO" id="GO:0003677">
    <property type="term" value="F:DNA binding"/>
    <property type="evidence" value="ECO:0007669"/>
    <property type="project" value="UniProtKB-KW"/>
</dbReference>
<reference evidence="5 6" key="1">
    <citation type="submission" date="2019-02" db="EMBL/GenBank/DDBJ databases">
        <title>Flavobacterium sp. RD-2-33 isolated from forest soil.</title>
        <authorList>
            <person name="Chaudhary D.K."/>
        </authorList>
    </citation>
    <scope>NUCLEOTIDE SEQUENCE [LARGE SCALE GENOMIC DNA]</scope>
    <source>
        <strain evidence="5 6">RD-2-33</strain>
    </source>
</reference>
<dbReference type="EMBL" id="SJPE01000011">
    <property type="protein sequence ID" value="TBX67494.1"/>
    <property type="molecule type" value="Genomic_DNA"/>
</dbReference>
<dbReference type="Gene3D" id="1.10.443.10">
    <property type="entry name" value="Intergrase catalytic core"/>
    <property type="match status" value="1"/>
</dbReference>
<organism evidence="5 6">
    <name type="scientific">Flavobacterium silvisoli</name>
    <dbReference type="NCBI Taxonomy" id="2529433"/>
    <lineage>
        <taxon>Bacteria</taxon>
        <taxon>Pseudomonadati</taxon>
        <taxon>Bacteroidota</taxon>
        <taxon>Flavobacteriia</taxon>
        <taxon>Flavobacteriales</taxon>
        <taxon>Flavobacteriaceae</taxon>
        <taxon>Flavobacterium</taxon>
    </lineage>
</organism>
<evidence type="ECO:0000256" key="3">
    <source>
        <dbReference type="ARBA" id="ARBA00023172"/>
    </source>
</evidence>
<sequence>MKHKMSILFYAKSAKSSKDGLTPIYLRVTIDGQRIELSTSKFVEKSKWNPYAGKVKGLTEEARSINSYLDILKNKVYEVEKDMVNNDLEITAQTFKNRYLGIDENQRNLIAIFEEHNRRVRELIGKEYAENTYKRFVTALSHTKDFLQQEYNRNDISITKIDTAFINDFDFYLRNTRNCNNNSTLKYIRNFGKIVKQCYANGWIERDPFLNYRGKIKVVERVYLTSDELQALMDKKFKIERLDLVRDIFVFSCFTGLAYIDVKNLTKSHLSIGIDGEKWLFTHRQKTDTPSKIPLLPIPLVIIDKYENHPQSSNEDSLLPVLSNQKMNAYLKEVADMCSIQKELTFHIARHTFATTVTLSNGVPIESVSKMLGHKDLRTTQHYAKILDKKVSDDMAILKQKLLYQNVAKSS</sequence>
<comment type="caution">
    <text evidence="5">The sequence shown here is derived from an EMBL/GenBank/DDBJ whole genome shotgun (WGS) entry which is preliminary data.</text>
</comment>
<dbReference type="PANTHER" id="PTHR30349:SF64">
    <property type="entry name" value="PROPHAGE INTEGRASE INTD-RELATED"/>
    <property type="match status" value="1"/>
</dbReference>
<dbReference type="OrthoDB" id="1098628at2"/>
<dbReference type="AlphaFoldDB" id="A0A4Q9YVC7"/>
<name>A0A4Q9YVC7_9FLAO</name>
<dbReference type="InterPro" id="IPR011010">
    <property type="entry name" value="DNA_brk_join_enz"/>
</dbReference>
<keyword evidence="2" id="KW-0238">DNA-binding</keyword>
<comment type="similarity">
    <text evidence="1">Belongs to the 'phage' integrase family.</text>
</comment>
<dbReference type="PROSITE" id="PS51898">
    <property type="entry name" value="TYR_RECOMBINASE"/>
    <property type="match status" value="1"/>
</dbReference>